<keyword evidence="2" id="KW-1185">Reference proteome</keyword>
<proteinExistence type="predicted"/>
<reference evidence="1 2" key="1">
    <citation type="journal article" date="2019" name="Nat. Ecol. Evol.">
        <title>Megaphylogeny resolves global patterns of mushroom evolution.</title>
        <authorList>
            <person name="Varga T."/>
            <person name="Krizsan K."/>
            <person name="Foldi C."/>
            <person name="Dima B."/>
            <person name="Sanchez-Garcia M."/>
            <person name="Sanchez-Ramirez S."/>
            <person name="Szollosi G.J."/>
            <person name="Szarkandi J.G."/>
            <person name="Papp V."/>
            <person name="Albert L."/>
            <person name="Andreopoulos W."/>
            <person name="Angelini C."/>
            <person name="Antonin V."/>
            <person name="Barry K.W."/>
            <person name="Bougher N.L."/>
            <person name="Buchanan P."/>
            <person name="Buyck B."/>
            <person name="Bense V."/>
            <person name="Catcheside P."/>
            <person name="Chovatia M."/>
            <person name="Cooper J."/>
            <person name="Damon W."/>
            <person name="Desjardin D."/>
            <person name="Finy P."/>
            <person name="Geml J."/>
            <person name="Haridas S."/>
            <person name="Hughes K."/>
            <person name="Justo A."/>
            <person name="Karasinski D."/>
            <person name="Kautmanova I."/>
            <person name="Kiss B."/>
            <person name="Kocsube S."/>
            <person name="Kotiranta H."/>
            <person name="LaButti K.M."/>
            <person name="Lechner B.E."/>
            <person name="Liimatainen K."/>
            <person name="Lipzen A."/>
            <person name="Lukacs Z."/>
            <person name="Mihaltcheva S."/>
            <person name="Morgado L.N."/>
            <person name="Niskanen T."/>
            <person name="Noordeloos M.E."/>
            <person name="Ohm R.A."/>
            <person name="Ortiz-Santana B."/>
            <person name="Ovrebo C."/>
            <person name="Racz N."/>
            <person name="Riley R."/>
            <person name="Savchenko A."/>
            <person name="Shiryaev A."/>
            <person name="Soop K."/>
            <person name="Spirin V."/>
            <person name="Szebenyi C."/>
            <person name="Tomsovsky M."/>
            <person name="Tulloss R.E."/>
            <person name="Uehling J."/>
            <person name="Grigoriev I.V."/>
            <person name="Vagvolgyi C."/>
            <person name="Papp T."/>
            <person name="Martin F.M."/>
            <person name="Miettinen O."/>
            <person name="Hibbett D.S."/>
            <person name="Nagy L.G."/>
        </authorList>
    </citation>
    <scope>NUCLEOTIDE SEQUENCE [LARGE SCALE GENOMIC DNA]</scope>
    <source>
        <strain evidence="1 2">NL-1719</strain>
    </source>
</reference>
<evidence type="ECO:0000313" key="1">
    <source>
        <dbReference type="EMBL" id="TFK70579.1"/>
    </source>
</evidence>
<accession>A0ACD3AZ58</accession>
<name>A0ACD3AZ58_9AGAR</name>
<dbReference type="EMBL" id="ML208311">
    <property type="protein sequence ID" value="TFK70579.1"/>
    <property type="molecule type" value="Genomic_DNA"/>
</dbReference>
<organism evidence="1 2">
    <name type="scientific">Pluteus cervinus</name>
    <dbReference type="NCBI Taxonomy" id="181527"/>
    <lineage>
        <taxon>Eukaryota</taxon>
        <taxon>Fungi</taxon>
        <taxon>Dikarya</taxon>
        <taxon>Basidiomycota</taxon>
        <taxon>Agaricomycotina</taxon>
        <taxon>Agaricomycetes</taxon>
        <taxon>Agaricomycetidae</taxon>
        <taxon>Agaricales</taxon>
        <taxon>Pluteineae</taxon>
        <taxon>Pluteaceae</taxon>
        <taxon>Pluteus</taxon>
    </lineage>
</organism>
<gene>
    <name evidence="1" type="ORF">BDN72DRAFT_877743</name>
</gene>
<sequence length="162" mass="17614">MTPLPLRDTCLTAADINDPSRAKIVIRAPSRRPTSSTTKGRISLRSLKKPSTSTASIPDHEHPPEASSSSIEPKEIKGIKVVEGRVEKAPKYERSSSISSNGSSRTSLEARPLTAYAVARKNCVCRRIDPATCCRRCRLLQLADRLCTIAEGGRYVKSPLVG</sequence>
<evidence type="ECO:0000313" key="2">
    <source>
        <dbReference type="Proteomes" id="UP000308600"/>
    </source>
</evidence>
<protein>
    <submittedName>
        <fullName evidence="1">Uncharacterized protein</fullName>
    </submittedName>
</protein>
<dbReference type="Proteomes" id="UP000308600">
    <property type="component" value="Unassembled WGS sequence"/>
</dbReference>